<dbReference type="InParanoid" id="A0A067PRX7"/>
<name>A0A067PRX7_9AGAM</name>
<feature type="signal peptide" evidence="1">
    <location>
        <begin position="1"/>
        <end position="19"/>
    </location>
</feature>
<evidence type="ECO:0000313" key="3">
    <source>
        <dbReference type="Proteomes" id="UP000027265"/>
    </source>
</evidence>
<sequence>MHFTTIIFILLATATGTLAGVQCKINDFSPTINKEALHTCLDYYRTQNWGGMECGGASWFKDTKRYKSPTDCYNACASCISTAIDAGAIDVRCDDQEGSVDCWMGYH</sequence>
<dbReference type="EMBL" id="KL197721">
    <property type="protein sequence ID" value="KDQ56590.1"/>
    <property type="molecule type" value="Genomic_DNA"/>
</dbReference>
<organism evidence="2 3">
    <name type="scientific">Jaapia argillacea MUCL 33604</name>
    <dbReference type="NCBI Taxonomy" id="933084"/>
    <lineage>
        <taxon>Eukaryota</taxon>
        <taxon>Fungi</taxon>
        <taxon>Dikarya</taxon>
        <taxon>Basidiomycota</taxon>
        <taxon>Agaricomycotina</taxon>
        <taxon>Agaricomycetes</taxon>
        <taxon>Agaricomycetidae</taxon>
        <taxon>Jaapiales</taxon>
        <taxon>Jaapiaceae</taxon>
        <taxon>Jaapia</taxon>
    </lineage>
</organism>
<keyword evidence="3" id="KW-1185">Reference proteome</keyword>
<gene>
    <name evidence="2" type="ORF">JAAARDRAFT_132302</name>
</gene>
<feature type="chain" id="PRO_5001643386" evidence="1">
    <location>
        <begin position="20"/>
        <end position="107"/>
    </location>
</feature>
<accession>A0A067PRX7</accession>
<protein>
    <submittedName>
        <fullName evidence="2">Uncharacterized protein</fullName>
    </submittedName>
</protein>
<dbReference type="OrthoDB" id="5380004at2759"/>
<proteinExistence type="predicted"/>
<dbReference type="AlphaFoldDB" id="A0A067PRX7"/>
<keyword evidence="1" id="KW-0732">Signal</keyword>
<dbReference type="Proteomes" id="UP000027265">
    <property type="component" value="Unassembled WGS sequence"/>
</dbReference>
<dbReference type="HOGENOM" id="CLU_154759_0_0_1"/>
<evidence type="ECO:0000256" key="1">
    <source>
        <dbReference type="SAM" id="SignalP"/>
    </source>
</evidence>
<reference evidence="3" key="1">
    <citation type="journal article" date="2014" name="Proc. Natl. Acad. Sci. U.S.A.">
        <title>Extensive sampling of basidiomycete genomes demonstrates inadequacy of the white-rot/brown-rot paradigm for wood decay fungi.</title>
        <authorList>
            <person name="Riley R."/>
            <person name="Salamov A.A."/>
            <person name="Brown D.W."/>
            <person name="Nagy L.G."/>
            <person name="Floudas D."/>
            <person name="Held B.W."/>
            <person name="Levasseur A."/>
            <person name="Lombard V."/>
            <person name="Morin E."/>
            <person name="Otillar R."/>
            <person name="Lindquist E.A."/>
            <person name="Sun H."/>
            <person name="LaButti K.M."/>
            <person name="Schmutz J."/>
            <person name="Jabbour D."/>
            <person name="Luo H."/>
            <person name="Baker S.E."/>
            <person name="Pisabarro A.G."/>
            <person name="Walton J.D."/>
            <person name="Blanchette R.A."/>
            <person name="Henrissat B."/>
            <person name="Martin F."/>
            <person name="Cullen D."/>
            <person name="Hibbett D.S."/>
            <person name="Grigoriev I.V."/>
        </authorList>
    </citation>
    <scope>NUCLEOTIDE SEQUENCE [LARGE SCALE GENOMIC DNA]</scope>
    <source>
        <strain evidence="3">MUCL 33604</strain>
    </source>
</reference>
<evidence type="ECO:0000313" key="2">
    <source>
        <dbReference type="EMBL" id="KDQ56590.1"/>
    </source>
</evidence>